<dbReference type="AlphaFoldDB" id="A0A1I5SIQ0"/>
<dbReference type="RefSeq" id="WP_092016340.1">
    <property type="nucleotide sequence ID" value="NZ_FOXH01000005.1"/>
</dbReference>
<dbReference type="STRING" id="1079859.SAMN04515674_10543"/>
<sequence>MKRSFMKSMVFSVLLITAHYSAFSKLSALSGSPEILVKIIKTETGWGYDVYVNGKMKVHQPHIPVVTGLNGFKSRRDAKAVGKLVKQKIRKGLIPPSVSRKELDSLKVVLK</sequence>
<keyword evidence="3" id="KW-1185">Reference proteome</keyword>
<evidence type="ECO:0000313" key="2">
    <source>
        <dbReference type="EMBL" id="SFP70589.1"/>
    </source>
</evidence>
<name>A0A1I5SIQ0_9BACT</name>
<protein>
    <recommendedName>
        <fullName evidence="4">DUF4907 domain-containing protein</fullName>
    </recommendedName>
</protein>
<evidence type="ECO:0000313" key="3">
    <source>
        <dbReference type="Proteomes" id="UP000199306"/>
    </source>
</evidence>
<dbReference type="OrthoDB" id="674043at2"/>
<keyword evidence="1" id="KW-0732">Signal</keyword>
<dbReference type="EMBL" id="FOXH01000005">
    <property type="protein sequence ID" value="SFP70589.1"/>
    <property type="molecule type" value="Genomic_DNA"/>
</dbReference>
<dbReference type="InterPro" id="IPR032593">
    <property type="entry name" value="DUF4907"/>
</dbReference>
<evidence type="ECO:0000256" key="1">
    <source>
        <dbReference type="SAM" id="SignalP"/>
    </source>
</evidence>
<accession>A0A1I5SIQ0</accession>
<evidence type="ECO:0008006" key="4">
    <source>
        <dbReference type="Google" id="ProtNLM"/>
    </source>
</evidence>
<proteinExistence type="predicted"/>
<feature type="chain" id="PRO_5011630592" description="DUF4907 domain-containing protein" evidence="1">
    <location>
        <begin position="23"/>
        <end position="111"/>
    </location>
</feature>
<gene>
    <name evidence="2" type="ORF">SAMN04515674_10543</name>
</gene>
<dbReference type="Pfam" id="PF16250">
    <property type="entry name" value="DUF4907"/>
    <property type="match status" value="1"/>
</dbReference>
<dbReference type="Proteomes" id="UP000199306">
    <property type="component" value="Unassembled WGS sequence"/>
</dbReference>
<feature type="signal peptide" evidence="1">
    <location>
        <begin position="1"/>
        <end position="22"/>
    </location>
</feature>
<organism evidence="2 3">
    <name type="scientific">Pseudarcicella hirudinis</name>
    <dbReference type="NCBI Taxonomy" id="1079859"/>
    <lineage>
        <taxon>Bacteria</taxon>
        <taxon>Pseudomonadati</taxon>
        <taxon>Bacteroidota</taxon>
        <taxon>Cytophagia</taxon>
        <taxon>Cytophagales</taxon>
        <taxon>Flectobacillaceae</taxon>
        <taxon>Pseudarcicella</taxon>
    </lineage>
</organism>
<reference evidence="2 3" key="1">
    <citation type="submission" date="2016-10" db="EMBL/GenBank/DDBJ databases">
        <authorList>
            <person name="de Groot N.N."/>
        </authorList>
    </citation>
    <scope>NUCLEOTIDE SEQUENCE [LARGE SCALE GENOMIC DNA]</scope>
    <source>
        <strain evidence="3">E92,LMG 26720,CCM 7988</strain>
    </source>
</reference>